<gene>
    <name evidence="1" type="ordered locus">SCP1.123</name>
</gene>
<dbReference type="KEGG" id="sco:SCP1.123"/>
<dbReference type="HOGENOM" id="CLU_3277067_0_0_11"/>
<reference evidence="1 2" key="3">
    <citation type="journal article" date="2008" name="Proc. Natl. Acad. Sci. U.S.A.">
        <title>2-Alkyl-4-hydroxymethylfuran-3-carboxylic acids, antibiotic production inducers discovered by Streptomyces coelicolor genome mining.</title>
        <authorList>
            <person name="Corre C."/>
            <person name="Song L."/>
            <person name="O'Rourke S."/>
            <person name="Chater K.F."/>
            <person name="Challis G.L."/>
        </authorList>
    </citation>
    <scope>NUCLEOTIDE SEQUENCE [LARGE SCALE GENOMIC DNA]</scope>
    <source>
        <strain evidence="2">ATCC BAA-471 / A3(2) / M145</strain>
    </source>
</reference>
<sequence length="41" mass="4671">MSRGTGLFVFLAPEPRPDPLEQLDPDRLRLWDAVGRVFVTC</sequence>
<name>Q9AD27_STRCO</name>
<reference evidence="2" key="2">
    <citation type="journal article" date="2002" name="Nature">
        <title>Complete genome sequence of the model actinomycete Streptomyces coelicolor A3(2).</title>
        <authorList>
            <person name="Bentley S.D."/>
            <person name="Chater K.F."/>
            <person name="Cerdeno-Tarraga A.M."/>
            <person name="Challis G.L."/>
            <person name="Thomson N.R."/>
            <person name="James K.D."/>
            <person name="Harris D.E."/>
            <person name="Quail M.A."/>
            <person name="Kieser H."/>
            <person name="Harper D."/>
            <person name="Bateman A."/>
            <person name="Brown S."/>
            <person name="Chandra G."/>
            <person name="Chen C.W."/>
            <person name="Collins M."/>
            <person name="Cronin A."/>
            <person name="Fraser A."/>
            <person name="Goble A."/>
            <person name="Hidalgo J."/>
            <person name="Hornsby T."/>
            <person name="Howarth S."/>
            <person name="Huang C.H."/>
            <person name="Kieser T."/>
            <person name="Larke L."/>
            <person name="Murphy L."/>
            <person name="Oliver K."/>
            <person name="O'Neil S."/>
            <person name="Rabbinowitsch E."/>
            <person name="Rajandream M.A."/>
            <person name="Rutherford K."/>
            <person name="Rutter S."/>
            <person name="Seeger K."/>
            <person name="Saunders D."/>
            <person name="Sharp S."/>
            <person name="Squares R."/>
            <person name="Squares S."/>
            <person name="Taylor K."/>
            <person name="Warren T."/>
            <person name="Wietzorrek A."/>
            <person name="Woodward J."/>
            <person name="Barrell B.G."/>
            <person name="Parkhill J."/>
            <person name="Hopwood D.A."/>
        </authorList>
    </citation>
    <scope>NUCLEOTIDE SEQUENCE [LARGE SCALE GENOMIC DNA]</scope>
    <source>
        <strain evidence="2">ATCC BAA-471 / A3(2) / M145</strain>
    </source>
</reference>
<dbReference type="STRING" id="100226.gene:17765628"/>
<proteinExistence type="predicted"/>
<dbReference type="InParanoid" id="Q9AD27"/>
<evidence type="ECO:0000313" key="1">
    <source>
        <dbReference type="EMBL" id="CAC36644.1"/>
    </source>
</evidence>
<dbReference type="EMBL" id="AL589148">
    <property type="protein sequence ID" value="CAC36644.1"/>
    <property type="molecule type" value="Genomic_DNA"/>
</dbReference>
<reference evidence="1 2" key="4">
    <citation type="journal article" date="2009" name="Mol. Microbiol.">
        <title>Extracellular signalling, translational control, two repressors and an activator all contribute to the regulation of methylenomycin production in Streptomyces coelicolor.</title>
        <authorList>
            <person name="O'Rourke S."/>
            <person name="Wietzorrek A."/>
            <person name="Fowler K."/>
            <person name="Corre C."/>
            <person name="Challis G.L."/>
            <person name="Chater K.F."/>
        </authorList>
    </citation>
    <scope>NUCLEOTIDE SEQUENCE [LARGE SCALE GENOMIC DNA]</scope>
    <source>
        <strain evidence="2">ATCC BAA-471 / A3(2) / M145</strain>
    </source>
</reference>
<accession>Q9AD27</accession>
<dbReference type="Proteomes" id="UP000001973">
    <property type="component" value="Plasmid SCP1"/>
</dbReference>
<dbReference type="AlphaFoldDB" id="Q9AD27"/>
<protein>
    <submittedName>
        <fullName evidence="1">Uncharacterized protein</fullName>
    </submittedName>
</protein>
<evidence type="ECO:0000313" key="2">
    <source>
        <dbReference type="Proteomes" id="UP000001973"/>
    </source>
</evidence>
<geneLocation type="plasmid" evidence="2">
    <name>SCP1</name>
</geneLocation>
<reference evidence="1 2" key="1">
    <citation type="journal article" date="1998" name="J. Bacteriol.">
        <title>Cloning and physical mapping of the EcoRI fragments of the giant linear plasmid SCP1.</title>
        <authorList>
            <person name="Redenbach M."/>
            <person name="Ikeda K."/>
            <person name="Yamasaki M."/>
            <person name="Kinashi H."/>
        </authorList>
    </citation>
    <scope>NUCLEOTIDE SEQUENCE [LARGE SCALE GENOMIC DNA]</scope>
    <source>
        <strain evidence="2">ATCC BAA-471 / A3(2) / M145</strain>
    </source>
</reference>
<organism evidence="1 2">
    <name type="scientific">Streptomyces coelicolor (strain ATCC BAA-471 / A3(2) / M145)</name>
    <dbReference type="NCBI Taxonomy" id="100226"/>
    <lineage>
        <taxon>Bacteria</taxon>
        <taxon>Bacillati</taxon>
        <taxon>Actinomycetota</taxon>
        <taxon>Actinomycetes</taxon>
        <taxon>Kitasatosporales</taxon>
        <taxon>Streptomycetaceae</taxon>
        <taxon>Streptomyces</taxon>
        <taxon>Streptomyces albidoflavus group</taxon>
    </lineage>
</organism>
<keyword evidence="2" id="KW-1185">Reference proteome</keyword>